<feature type="region of interest" description="Disordered" evidence="5">
    <location>
        <begin position="1"/>
        <end position="87"/>
    </location>
</feature>
<keyword evidence="1" id="KW-0479">Metal-binding</keyword>
<keyword evidence="9" id="KW-1185">Reference proteome</keyword>
<feature type="compositionally biased region" description="Basic and acidic residues" evidence="5">
    <location>
        <begin position="131"/>
        <end position="146"/>
    </location>
</feature>
<evidence type="ECO:0000313" key="9">
    <source>
        <dbReference type="Proteomes" id="UP001642483"/>
    </source>
</evidence>
<feature type="compositionally biased region" description="Basic residues" evidence="5">
    <location>
        <begin position="33"/>
        <end position="46"/>
    </location>
</feature>
<feature type="compositionally biased region" description="Polar residues" evidence="5">
    <location>
        <begin position="500"/>
        <end position="522"/>
    </location>
</feature>
<accession>A0ABP0G5N4</accession>
<feature type="domain" description="MBD" evidence="6">
    <location>
        <begin position="317"/>
        <end position="385"/>
    </location>
</feature>
<protein>
    <submittedName>
        <fullName evidence="8">Uncharacterized protein</fullName>
    </submittedName>
</protein>
<feature type="region of interest" description="Disordered" evidence="5">
    <location>
        <begin position="472"/>
        <end position="522"/>
    </location>
</feature>
<gene>
    <name evidence="8" type="ORF">CVLEPA_LOCUS19202</name>
</gene>
<feature type="region of interest" description="Disordered" evidence="5">
    <location>
        <begin position="109"/>
        <end position="146"/>
    </location>
</feature>
<reference evidence="8 9" key="1">
    <citation type="submission" date="2024-02" db="EMBL/GenBank/DDBJ databases">
        <authorList>
            <person name="Daric V."/>
            <person name="Darras S."/>
        </authorList>
    </citation>
    <scope>NUCLEOTIDE SEQUENCE [LARGE SCALE GENOMIC DNA]</scope>
</reference>
<proteinExistence type="predicted"/>
<feature type="compositionally biased region" description="Polar residues" evidence="5">
    <location>
        <begin position="48"/>
        <end position="58"/>
    </location>
</feature>
<evidence type="ECO:0000259" key="7">
    <source>
        <dbReference type="PROSITE" id="PS51058"/>
    </source>
</evidence>
<evidence type="ECO:0000256" key="5">
    <source>
        <dbReference type="SAM" id="MobiDB-lite"/>
    </source>
</evidence>
<dbReference type="Pfam" id="PF01429">
    <property type="entry name" value="MBD"/>
    <property type="match status" value="1"/>
</dbReference>
<dbReference type="InterPro" id="IPR002857">
    <property type="entry name" value="Znf_CXXC"/>
</dbReference>
<evidence type="ECO:0000256" key="1">
    <source>
        <dbReference type="ARBA" id="ARBA00022723"/>
    </source>
</evidence>
<organism evidence="8 9">
    <name type="scientific">Clavelina lepadiformis</name>
    <name type="common">Light-bulb sea squirt</name>
    <name type="synonym">Ascidia lepadiformis</name>
    <dbReference type="NCBI Taxonomy" id="159417"/>
    <lineage>
        <taxon>Eukaryota</taxon>
        <taxon>Metazoa</taxon>
        <taxon>Chordata</taxon>
        <taxon>Tunicata</taxon>
        <taxon>Ascidiacea</taxon>
        <taxon>Aplousobranchia</taxon>
        <taxon>Clavelinidae</taxon>
        <taxon>Clavelina</taxon>
    </lineage>
</organism>
<name>A0ABP0G5N4_CLALP</name>
<dbReference type="Gene3D" id="3.30.890.10">
    <property type="entry name" value="Methyl-cpg-binding Protein 2, Chain A"/>
    <property type="match status" value="1"/>
</dbReference>
<keyword evidence="3" id="KW-0862">Zinc</keyword>
<feature type="region of interest" description="Disordered" evidence="5">
    <location>
        <begin position="833"/>
        <end position="860"/>
    </location>
</feature>
<dbReference type="EMBL" id="CAWYQH010000103">
    <property type="protein sequence ID" value="CAK8687128.1"/>
    <property type="molecule type" value="Genomic_DNA"/>
</dbReference>
<feature type="compositionally biased region" description="Polar residues" evidence="5">
    <location>
        <begin position="1010"/>
        <end position="1033"/>
    </location>
</feature>
<feature type="region of interest" description="Disordered" evidence="5">
    <location>
        <begin position="419"/>
        <end position="447"/>
    </location>
</feature>
<feature type="domain" description="CXXC-type" evidence="7">
    <location>
        <begin position="612"/>
        <end position="658"/>
    </location>
</feature>
<dbReference type="InterPro" id="IPR016177">
    <property type="entry name" value="DNA-bd_dom_sf"/>
</dbReference>
<comment type="caution">
    <text evidence="8">The sequence shown here is derived from an EMBL/GenBank/DDBJ whole genome shotgun (WGS) entry which is preliminary data.</text>
</comment>
<dbReference type="InterPro" id="IPR001739">
    <property type="entry name" value="Methyl_CpG_DNA-bd"/>
</dbReference>
<feature type="compositionally biased region" description="Basic and acidic residues" evidence="5">
    <location>
        <begin position="77"/>
        <end position="87"/>
    </location>
</feature>
<dbReference type="PROSITE" id="PS51058">
    <property type="entry name" value="ZF_CXXC"/>
    <property type="match status" value="1"/>
</dbReference>
<evidence type="ECO:0000313" key="8">
    <source>
        <dbReference type="EMBL" id="CAK8687128.1"/>
    </source>
</evidence>
<dbReference type="Proteomes" id="UP001642483">
    <property type="component" value="Unassembled WGS sequence"/>
</dbReference>
<feature type="compositionally biased region" description="Polar residues" evidence="5">
    <location>
        <begin position="472"/>
        <end position="481"/>
    </location>
</feature>
<evidence type="ECO:0000259" key="6">
    <source>
        <dbReference type="PROSITE" id="PS50982"/>
    </source>
</evidence>
<dbReference type="PROSITE" id="PS50982">
    <property type="entry name" value="MBD"/>
    <property type="match status" value="1"/>
</dbReference>
<evidence type="ECO:0000256" key="2">
    <source>
        <dbReference type="ARBA" id="ARBA00022771"/>
    </source>
</evidence>
<dbReference type="SUPFAM" id="SSF54171">
    <property type="entry name" value="DNA-binding domain"/>
    <property type="match status" value="1"/>
</dbReference>
<dbReference type="Pfam" id="PF02008">
    <property type="entry name" value="zf-CXXC"/>
    <property type="match status" value="1"/>
</dbReference>
<sequence>MAKCKKGLKVKYNGRSPKNSIKNILRSKERIQKLSKKNRNAPKIKSKVASSVKNSCQDSVEAEDENQRTFLSDDASEETKTKPNESPKRKLSLTFCKITDSNGCYTVRSGSSDDKTDYSSDNVIHGSDSLDDFKGSNDAGKKKPKCERKTMKDHNCDTAVHGGDSEFSNVFTSNSCDVATVNKDSNAFLAANKVNVNSAFIEMENRVENVVLSEDDKQTKPDEATEARRPYNCLFIDSKPIVQESNYSSLPFSLQLRLEKQDKKPVKSKKRVKLVNTKMCFMRLLGLSALNLAKVDGNSTSMHWATSSSNHRNAQYYGTGKLPCPDLGDGWFFEQIVRQQGKSAGQFDVYYYSPTNVRLRSKLKLQNFIGDKTSLRSFDYNAGRFRKAGEVIPKKDALLTDQLDWSLEAKLPLVGMKTENESSAENFPQALVPSQPARERKRKKRKKKNIMKVLTAKYAKCRKMNDFSRSSCSYAQETTSSTEERANDKDEEQNFENKDISTSSTGTQQLGETPATSTSNGFNTFKEEVKSTCSDLLLDEETSDKILMTAWEFLADEKKQWYANQTLCSTATKSLKANTMMRRRLSRQKPYRPISFAMKTNTRPFLAWNPNTRYRSTRCKKCDACRAPNCGKCIHCRDMKQFGGSGRKKQSCIQRRCQFKIRRDEPPTMAQRYVTFEKSPLAPVCNNLTPAQRHSDFLPPPLLDFDEPRTSTPVLYSSTPIRKPNLDYCSQVSSTRVNRFPIMSTTPLFPETELPLSFTDDTPLALVTSITDQPEFVQDLTANTIPFTDVCATTFNKGLPVTATPVEHNILIQTTVEQQISASREKSNFLENLPTLPSTVRPREETDNSDGIKTPPAYNIDSAGNSVDYDVISCLNSPPRTTDDNAEAVRNVSKGSTDKKSESAIHSPPVLNERLIDSSVDKTISVLSTTYVESPNNMDCDDDVKTPPTFKACLSDEDVFATGSPDKDCRTFQNEDDSVVNEDTEIEQEKSRSSGFNSEVEGISGIKELPNSSSQYTDTKVNNTRNAVTSTSNDKNRTVEKSSVIAQSSKAAASVYDQNSRKQYFEVTDTCFGNHKQPSYLEFYRSPIKHMQKTKETPPRIRRVECNYQHNTPLLSPPTPKHHRPTQRQRYCIEDGRQIRPFVSPSKVRSAMSGYEMERPFVDPSVLYKPHQYVEHDTHFFGASDFSEANPGNSKNIFLSEDITETFTSDLQHVSNMQLFL</sequence>
<dbReference type="SMART" id="SM00391">
    <property type="entry name" value="MBD"/>
    <property type="match status" value="1"/>
</dbReference>
<evidence type="ECO:0000256" key="4">
    <source>
        <dbReference type="PROSITE-ProRule" id="PRU00509"/>
    </source>
</evidence>
<feature type="region of interest" description="Disordered" evidence="5">
    <location>
        <begin position="978"/>
        <end position="1042"/>
    </location>
</feature>
<feature type="region of interest" description="Disordered" evidence="5">
    <location>
        <begin position="878"/>
        <end position="909"/>
    </location>
</feature>
<evidence type="ECO:0000256" key="3">
    <source>
        <dbReference type="ARBA" id="ARBA00022833"/>
    </source>
</evidence>
<keyword evidence="2 4" id="KW-0863">Zinc-finger</keyword>